<name>A0ABY0R5A0_9GAMM</name>
<proteinExistence type="predicted"/>
<reference evidence="2 3" key="1">
    <citation type="submission" date="2016-10" db="EMBL/GenBank/DDBJ databases">
        <authorList>
            <person name="Varghese N."/>
            <person name="Submissions S."/>
        </authorList>
    </citation>
    <scope>NUCLEOTIDE SEQUENCE [LARGE SCALE GENOMIC DNA]</scope>
    <source>
        <strain evidence="2 3">DSM 6083</strain>
    </source>
</reference>
<feature type="transmembrane region" description="Helical" evidence="1">
    <location>
        <begin position="66"/>
        <end position="89"/>
    </location>
</feature>
<keyword evidence="3" id="KW-1185">Reference proteome</keyword>
<accession>A0ABY0R5A0</accession>
<dbReference type="InterPro" id="IPR018723">
    <property type="entry name" value="DUF2254_membrane"/>
</dbReference>
<feature type="transmembrane region" description="Helical" evidence="1">
    <location>
        <begin position="20"/>
        <end position="40"/>
    </location>
</feature>
<protein>
    <submittedName>
        <fullName evidence="2">Uncharacterized membrane protein</fullName>
    </submittedName>
</protein>
<keyword evidence="1" id="KW-1133">Transmembrane helix</keyword>
<dbReference type="RefSeq" id="WP_043220839.1">
    <property type="nucleotide sequence ID" value="NZ_CP007511.1"/>
</dbReference>
<dbReference type="Proteomes" id="UP000182276">
    <property type="component" value="Unassembled WGS sequence"/>
</dbReference>
<evidence type="ECO:0000313" key="3">
    <source>
        <dbReference type="Proteomes" id="UP000182276"/>
    </source>
</evidence>
<evidence type="ECO:0000256" key="1">
    <source>
        <dbReference type="SAM" id="Phobius"/>
    </source>
</evidence>
<feature type="transmembrane region" description="Helical" evidence="1">
    <location>
        <begin position="110"/>
        <end position="129"/>
    </location>
</feature>
<sequence length="410" mass="45008">MPPATNRLFRLLDRIHQSIAFYPALIASAHLLFGIALLAFDGSSLADRLRPALPAGLDDPDNVREILGTLIAAVVSLMVFSFSMVMVVLNGAAARLSPRVLPQLISDRRNSVILGAYLGNILYLLLMISQVNTSQPSSVPSFGALLALLAGLNSMVLFVVFIRSVSQSIQPDWVVRQLYREATDALDTRVARLGELQLPPDDSDWWCVRARQPGYLRRVNERQLGQLLRKHDLLAVIQVEPGFFLVEGHPLIKLSRPLQAEQCNALLSCFDFHDDEFARSNVSFAMRQMTEVAVKAISPSINDPGTAIRVCNLLGVILGRIGGVPAFDVGCLENGRPRLFYPQLGTERLLVEMLGPLRTYGNHAPLVIVALLRCLKNAAHGEQSAAQLQALHAEISALRSDADSNLTARW</sequence>
<organism evidence="2 3">
    <name type="scientific">Stutzerimonas balearica DSM 6083</name>
    <dbReference type="NCBI Taxonomy" id="1123016"/>
    <lineage>
        <taxon>Bacteria</taxon>
        <taxon>Pseudomonadati</taxon>
        <taxon>Pseudomonadota</taxon>
        <taxon>Gammaproteobacteria</taxon>
        <taxon>Pseudomonadales</taxon>
        <taxon>Pseudomonadaceae</taxon>
        <taxon>Stutzerimonas</taxon>
    </lineage>
</organism>
<feature type="transmembrane region" description="Helical" evidence="1">
    <location>
        <begin position="141"/>
        <end position="162"/>
    </location>
</feature>
<comment type="caution">
    <text evidence="2">The sequence shown here is derived from an EMBL/GenBank/DDBJ whole genome shotgun (WGS) entry which is preliminary data.</text>
</comment>
<gene>
    <name evidence="2" type="ORF">SAMN05660875_105335</name>
</gene>
<keyword evidence="1" id="KW-0812">Transmembrane</keyword>
<keyword evidence="1" id="KW-0472">Membrane</keyword>
<evidence type="ECO:0000313" key="2">
    <source>
        <dbReference type="EMBL" id="SDM51649.1"/>
    </source>
</evidence>
<dbReference type="EMBL" id="FNHO01000005">
    <property type="protein sequence ID" value="SDM51649.1"/>
    <property type="molecule type" value="Genomic_DNA"/>
</dbReference>
<dbReference type="GeneID" id="77260647"/>
<dbReference type="Pfam" id="PF10011">
    <property type="entry name" value="DUF2254"/>
    <property type="match status" value="1"/>
</dbReference>